<accession>A0A0P7ZBX5</accession>
<name>A0A0P7ZBX5_9EURY</name>
<proteinExistence type="predicted"/>
<protein>
    <submittedName>
        <fullName evidence="1">Uncharacterized protein</fullName>
    </submittedName>
</protein>
<comment type="caution">
    <text evidence="1">The sequence shown here is derived from an EMBL/GenBank/DDBJ whole genome shotgun (WGS) entry which is preliminary data.</text>
</comment>
<dbReference type="EMBL" id="LKCM01000487">
    <property type="protein sequence ID" value="KPQ40939.1"/>
    <property type="molecule type" value="Genomic_DNA"/>
</dbReference>
<dbReference type="Proteomes" id="UP000050360">
    <property type="component" value="Unassembled WGS sequence"/>
</dbReference>
<sequence>MTREIANLHVLAIARPEKNVVCVAGIDDKGEWIRPQRIFENDIATGKFKLFGITNIHVDSWTGKTIRCEDRFLVREIGKLPNLIGYIPKSEIQQFLETHLDKSVDSVFMNERTLGIIKPQQIIKITGDTTKIWISFQDSTGKRFNCSVRDDLFYHMFSTYKEKYPSNFREKIHHDLNKNNTYFVIGLTQIYENNINAEYGGWPMIVGIHYFERK</sequence>
<gene>
    <name evidence="1" type="ORF">MPEBLZ_04514</name>
</gene>
<dbReference type="AlphaFoldDB" id="A0A0P7ZBX5"/>
<evidence type="ECO:0000313" key="1">
    <source>
        <dbReference type="EMBL" id="KPQ40939.1"/>
    </source>
</evidence>
<reference evidence="1 2" key="1">
    <citation type="submission" date="2015-09" db="EMBL/GenBank/DDBJ databases">
        <title>A metagenomics-based metabolic model of nitrate-dependent anaerobic oxidation of methane by Methanoperedens-like archaea.</title>
        <authorList>
            <person name="Arshad A."/>
            <person name="Speth D.R."/>
            <person name="De Graaf R.M."/>
            <person name="Op Den Camp H.J."/>
            <person name="Jetten M.S."/>
            <person name="Welte C.U."/>
        </authorList>
    </citation>
    <scope>NUCLEOTIDE SEQUENCE [LARGE SCALE GENOMIC DNA]</scope>
</reference>
<organism evidence="1 2">
    <name type="scientific">Candidatus Methanoperedens nitratireducens</name>
    <dbReference type="NCBI Taxonomy" id="1392998"/>
    <lineage>
        <taxon>Archaea</taxon>
        <taxon>Methanobacteriati</taxon>
        <taxon>Methanobacteriota</taxon>
        <taxon>Stenosarchaea group</taxon>
        <taxon>Methanomicrobia</taxon>
        <taxon>Methanosarcinales</taxon>
        <taxon>ANME-2 cluster</taxon>
        <taxon>Candidatus Methanoperedentaceae</taxon>
        <taxon>Candidatus Methanoperedens</taxon>
    </lineage>
</organism>
<evidence type="ECO:0000313" key="2">
    <source>
        <dbReference type="Proteomes" id="UP000050360"/>
    </source>
</evidence>